<name>A0ABP0PEX0_9DINO</name>
<feature type="domain" description="HMA" evidence="1">
    <location>
        <begin position="185"/>
        <end position="253"/>
    </location>
</feature>
<reference evidence="2 3" key="1">
    <citation type="submission" date="2024-02" db="EMBL/GenBank/DDBJ databases">
        <authorList>
            <person name="Chen Y."/>
            <person name="Shah S."/>
            <person name="Dougan E. K."/>
            <person name="Thang M."/>
            <person name="Chan C."/>
        </authorList>
    </citation>
    <scope>NUCLEOTIDE SEQUENCE [LARGE SCALE GENOMIC DNA]</scope>
</reference>
<comment type="caution">
    <text evidence="2">The sequence shown here is derived from an EMBL/GenBank/DDBJ whole genome shotgun (WGS) entry which is preliminary data.</text>
</comment>
<dbReference type="InterPro" id="IPR036163">
    <property type="entry name" value="HMA_dom_sf"/>
</dbReference>
<organism evidence="2 3">
    <name type="scientific">Durusdinium trenchii</name>
    <dbReference type="NCBI Taxonomy" id="1381693"/>
    <lineage>
        <taxon>Eukaryota</taxon>
        <taxon>Sar</taxon>
        <taxon>Alveolata</taxon>
        <taxon>Dinophyceae</taxon>
        <taxon>Suessiales</taxon>
        <taxon>Symbiodiniaceae</taxon>
        <taxon>Durusdinium</taxon>
    </lineage>
</organism>
<dbReference type="Proteomes" id="UP001642484">
    <property type="component" value="Unassembled WGS sequence"/>
</dbReference>
<accession>A0ABP0PEX0</accession>
<evidence type="ECO:0000313" key="2">
    <source>
        <dbReference type="EMBL" id="CAK9074575.1"/>
    </source>
</evidence>
<dbReference type="Pfam" id="PF00403">
    <property type="entry name" value="HMA"/>
    <property type="match status" value="1"/>
</dbReference>
<proteinExistence type="predicted"/>
<dbReference type="PROSITE" id="PS50846">
    <property type="entry name" value="HMA_2"/>
    <property type="match status" value="1"/>
</dbReference>
<protein>
    <recommendedName>
        <fullName evidence="1">HMA domain-containing protein</fullName>
    </recommendedName>
</protein>
<sequence>MAFPMSSGGLAPLPRSPLPCGPTCWSRAAVRAPRALARARAAGEIHRVDAAYHLLWSPNFLQRTALVSAVLLILTSAPRLFHRAWVTAPLVAHAWEVLCPLLASACCALQLLFNLLNAGCAGFNKYLGPWRPLFLGFLLTSPMPSLRWRCAQLIIAFLPELLHLYQTRFRRKRRDRPRGSLRALRRVELRVPGMGCVACINKVQEALSAVPGVHLCDAWLEQGAGGFATVSCTPSTSSGALLSALHHAGFDAERKDRDGLFDGLFDFGGRHDD</sequence>
<keyword evidence="3" id="KW-1185">Reference proteome</keyword>
<evidence type="ECO:0000259" key="1">
    <source>
        <dbReference type="PROSITE" id="PS50846"/>
    </source>
</evidence>
<dbReference type="CDD" id="cd00371">
    <property type="entry name" value="HMA"/>
    <property type="match status" value="1"/>
</dbReference>
<dbReference type="InterPro" id="IPR006121">
    <property type="entry name" value="HMA_dom"/>
</dbReference>
<dbReference type="Gene3D" id="3.30.70.100">
    <property type="match status" value="1"/>
</dbReference>
<evidence type="ECO:0000313" key="3">
    <source>
        <dbReference type="Proteomes" id="UP001642484"/>
    </source>
</evidence>
<gene>
    <name evidence="2" type="ORF">CCMP2556_LOCUS36732</name>
</gene>
<dbReference type="SUPFAM" id="SSF55008">
    <property type="entry name" value="HMA, heavy metal-associated domain"/>
    <property type="match status" value="1"/>
</dbReference>
<dbReference type="EMBL" id="CAXAMN010023028">
    <property type="protein sequence ID" value="CAK9074575.1"/>
    <property type="molecule type" value="Genomic_DNA"/>
</dbReference>